<sequence length="244" mass="25774">MVGAVAPVLGCAPQGSLFDFSPPTGFKRSRPRAEECFPDSGVVELATAVQGGETARIAELVGSGVDPGSRGLDGVSLWDWALRYRQPGSVRALAVAGTDLELPGWFRRPPLMAAHAEGGVEQVQLLLDLGADIEVVDSTGRTLLLRCVHGGDPTLPLLLARGANLDARDVQGQTPLFAACAVNAFGDALTLLQAGADPTIEDSRGDTFQVLLFGADQDILNERARTEQDAVVAWLEEHGIPVER</sequence>
<dbReference type="PROSITE" id="PS50088">
    <property type="entry name" value="ANK_REPEAT"/>
    <property type="match status" value="2"/>
</dbReference>
<dbReference type="Pfam" id="PF12796">
    <property type="entry name" value="Ank_2"/>
    <property type="match status" value="1"/>
</dbReference>
<organism evidence="4 5">
    <name type="scientific">Auraticoccus monumenti</name>
    <dbReference type="NCBI Taxonomy" id="675864"/>
    <lineage>
        <taxon>Bacteria</taxon>
        <taxon>Bacillati</taxon>
        <taxon>Actinomycetota</taxon>
        <taxon>Actinomycetes</taxon>
        <taxon>Propionibacteriales</taxon>
        <taxon>Propionibacteriaceae</taxon>
        <taxon>Auraticoccus</taxon>
    </lineage>
</organism>
<keyword evidence="2 3" id="KW-0040">ANK repeat</keyword>
<reference evidence="4 5" key="1">
    <citation type="submission" date="2016-10" db="EMBL/GenBank/DDBJ databases">
        <authorList>
            <person name="de Groot N.N."/>
        </authorList>
    </citation>
    <scope>NUCLEOTIDE SEQUENCE [LARGE SCALE GENOMIC DNA]</scope>
    <source>
        <strain evidence="4 5">MON 2.2</strain>
    </source>
</reference>
<dbReference type="InterPro" id="IPR002110">
    <property type="entry name" value="Ankyrin_rpt"/>
</dbReference>
<evidence type="ECO:0000256" key="1">
    <source>
        <dbReference type="ARBA" id="ARBA00022737"/>
    </source>
</evidence>
<dbReference type="Gene3D" id="1.25.40.20">
    <property type="entry name" value="Ankyrin repeat-containing domain"/>
    <property type="match status" value="1"/>
</dbReference>
<dbReference type="STRING" id="675864.SAMN04489747_1385"/>
<protein>
    <submittedName>
        <fullName evidence="4">Uncharacterized protein</fullName>
    </submittedName>
</protein>
<accession>A0A1G6W9M6</accession>
<evidence type="ECO:0000313" key="4">
    <source>
        <dbReference type="EMBL" id="SDD62562.1"/>
    </source>
</evidence>
<proteinExistence type="predicted"/>
<evidence type="ECO:0000313" key="5">
    <source>
        <dbReference type="Proteomes" id="UP000198546"/>
    </source>
</evidence>
<name>A0A1G6W9M6_9ACTN</name>
<dbReference type="PANTHER" id="PTHR24126:SF14">
    <property type="entry name" value="ANK_REP_REGION DOMAIN-CONTAINING PROTEIN"/>
    <property type="match status" value="1"/>
</dbReference>
<keyword evidence="5" id="KW-1185">Reference proteome</keyword>
<evidence type="ECO:0000256" key="2">
    <source>
        <dbReference type="ARBA" id="ARBA00023043"/>
    </source>
</evidence>
<feature type="repeat" description="ANK" evidence="3">
    <location>
        <begin position="106"/>
        <end position="138"/>
    </location>
</feature>
<evidence type="ECO:0000256" key="3">
    <source>
        <dbReference type="PROSITE-ProRule" id="PRU00023"/>
    </source>
</evidence>
<keyword evidence="1" id="KW-0677">Repeat</keyword>
<dbReference type="PANTHER" id="PTHR24126">
    <property type="entry name" value="ANKYRIN REPEAT, PH AND SEC7 DOMAIN CONTAINING PROTEIN SECG-RELATED"/>
    <property type="match status" value="1"/>
</dbReference>
<dbReference type="Proteomes" id="UP000198546">
    <property type="component" value="Chromosome i"/>
</dbReference>
<dbReference type="EMBL" id="LT629688">
    <property type="protein sequence ID" value="SDD62562.1"/>
    <property type="molecule type" value="Genomic_DNA"/>
</dbReference>
<dbReference type="InterPro" id="IPR036770">
    <property type="entry name" value="Ankyrin_rpt-contain_sf"/>
</dbReference>
<gene>
    <name evidence="4" type="ORF">SAMN04489747_1385</name>
</gene>
<dbReference type="AlphaFoldDB" id="A0A1G6W9M6"/>
<feature type="repeat" description="ANK" evidence="3">
    <location>
        <begin position="171"/>
        <end position="203"/>
    </location>
</feature>
<dbReference type="SUPFAM" id="SSF48403">
    <property type="entry name" value="Ankyrin repeat"/>
    <property type="match status" value="1"/>
</dbReference>
<dbReference type="SMART" id="SM00248">
    <property type="entry name" value="ANK"/>
    <property type="match status" value="4"/>
</dbReference>